<dbReference type="AlphaFoldDB" id="A0A9D2PMK6"/>
<accession>A0A9D2PMK6</accession>
<dbReference type="GO" id="GO:0032259">
    <property type="term" value="P:methylation"/>
    <property type="evidence" value="ECO:0007669"/>
    <property type="project" value="UniProtKB-KW"/>
</dbReference>
<dbReference type="GO" id="GO:0008168">
    <property type="term" value="F:methyltransferase activity"/>
    <property type="evidence" value="ECO:0007669"/>
    <property type="project" value="UniProtKB-KW"/>
</dbReference>
<dbReference type="InterPro" id="IPR008884">
    <property type="entry name" value="TylF_MeTrfase"/>
</dbReference>
<dbReference type="InterPro" id="IPR036291">
    <property type="entry name" value="NAD(P)-bd_dom_sf"/>
</dbReference>
<dbReference type="SUPFAM" id="SSF51735">
    <property type="entry name" value="NAD(P)-binding Rossmann-fold domains"/>
    <property type="match status" value="1"/>
</dbReference>
<protein>
    <submittedName>
        <fullName evidence="1">TylF/MycF family methyltransferase</fullName>
    </submittedName>
</protein>
<gene>
    <name evidence="1" type="ORF">H9753_08965</name>
</gene>
<sequence>MKIIIFGCGQGGQTLGNLLSASVRLLAFADNNPQTWGKEYEGIPVISPAQIPQMDPDLVWIAIKNPVAASSVLSQLQDLGYTGPVQNLSSLLDQIDFRLATIRLLAEEIRQRCLPGEIAELGVHQGASARELNRLFPERKLYLFDTFQGFPEKALAAEAERNPSVQWKDAFQDTSVSQVLEQLPYPEQAVICAGYFPDSLPSAPPRFAFVHLDPDLYESVAQGLRIFWPLLVCGGVIFVHDYRSLQFPGAGQAVKEFCREHRLTPLPLPDLHGSALLVKQSEDS</sequence>
<reference evidence="1" key="1">
    <citation type="journal article" date="2021" name="PeerJ">
        <title>Extensive microbial diversity within the chicken gut microbiome revealed by metagenomics and culture.</title>
        <authorList>
            <person name="Gilroy R."/>
            <person name="Ravi A."/>
            <person name="Getino M."/>
            <person name="Pursley I."/>
            <person name="Horton D.L."/>
            <person name="Alikhan N.F."/>
            <person name="Baker D."/>
            <person name="Gharbi K."/>
            <person name="Hall N."/>
            <person name="Watson M."/>
            <person name="Adriaenssens E.M."/>
            <person name="Foster-Nyarko E."/>
            <person name="Jarju S."/>
            <person name="Secka A."/>
            <person name="Antonio M."/>
            <person name="Oren A."/>
            <person name="Chaudhuri R.R."/>
            <person name="La Ragione R."/>
            <person name="Hildebrand F."/>
            <person name="Pallen M.J."/>
        </authorList>
    </citation>
    <scope>NUCLEOTIDE SEQUENCE</scope>
    <source>
        <strain evidence="1">ChiBcec2-3848</strain>
    </source>
</reference>
<dbReference type="Gene3D" id="3.40.50.150">
    <property type="entry name" value="Vaccinia Virus protein VP39"/>
    <property type="match status" value="1"/>
</dbReference>
<comment type="caution">
    <text evidence="1">The sequence shown here is derived from an EMBL/GenBank/DDBJ whole genome shotgun (WGS) entry which is preliminary data.</text>
</comment>
<dbReference type="Gene3D" id="3.40.50.720">
    <property type="entry name" value="NAD(P)-binding Rossmann-like Domain"/>
    <property type="match status" value="1"/>
</dbReference>
<dbReference type="Pfam" id="PF05711">
    <property type="entry name" value="TylF"/>
    <property type="match status" value="1"/>
</dbReference>
<dbReference type="InterPro" id="IPR029063">
    <property type="entry name" value="SAM-dependent_MTases_sf"/>
</dbReference>
<keyword evidence="1" id="KW-0808">Transferase</keyword>
<keyword evidence="1" id="KW-0489">Methyltransferase</keyword>
<evidence type="ECO:0000313" key="2">
    <source>
        <dbReference type="Proteomes" id="UP000823886"/>
    </source>
</evidence>
<dbReference type="PANTHER" id="PTHR40036:SF1">
    <property type="entry name" value="MACROCIN O-METHYLTRANSFERASE"/>
    <property type="match status" value="1"/>
</dbReference>
<proteinExistence type="predicted"/>
<reference evidence="1" key="2">
    <citation type="submission" date="2021-04" db="EMBL/GenBank/DDBJ databases">
        <authorList>
            <person name="Gilroy R."/>
        </authorList>
    </citation>
    <scope>NUCLEOTIDE SEQUENCE</scope>
    <source>
        <strain evidence="1">ChiBcec2-3848</strain>
    </source>
</reference>
<organism evidence="1 2">
    <name type="scientific">Candidatus Blautia merdavium</name>
    <dbReference type="NCBI Taxonomy" id="2838494"/>
    <lineage>
        <taxon>Bacteria</taxon>
        <taxon>Bacillati</taxon>
        <taxon>Bacillota</taxon>
        <taxon>Clostridia</taxon>
        <taxon>Lachnospirales</taxon>
        <taxon>Lachnospiraceae</taxon>
        <taxon>Blautia</taxon>
    </lineage>
</organism>
<dbReference type="EMBL" id="DWVZ01000119">
    <property type="protein sequence ID" value="HJC63734.1"/>
    <property type="molecule type" value="Genomic_DNA"/>
</dbReference>
<dbReference type="Proteomes" id="UP000823886">
    <property type="component" value="Unassembled WGS sequence"/>
</dbReference>
<dbReference type="SUPFAM" id="SSF53335">
    <property type="entry name" value="S-adenosyl-L-methionine-dependent methyltransferases"/>
    <property type="match status" value="1"/>
</dbReference>
<evidence type="ECO:0000313" key="1">
    <source>
        <dbReference type="EMBL" id="HJC63734.1"/>
    </source>
</evidence>
<name>A0A9D2PMK6_9FIRM</name>
<dbReference type="PANTHER" id="PTHR40036">
    <property type="entry name" value="MACROCIN O-METHYLTRANSFERASE"/>
    <property type="match status" value="1"/>
</dbReference>